<reference evidence="2" key="1">
    <citation type="submission" date="2016-12" db="EMBL/GenBank/DDBJ databases">
        <authorList>
            <person name="Meng X."/>
        </authorList>
    </citation>
    <scope>NUCLEOTIDE SEQUENCE [LARGE SCALE GENOMIC DNA]</scope>
    <source>
        <strain evidence="2">DSM 20732</strain>
    </source>
</reference>
<dbReference type="InterPro" id="IPR017853">
    <property type="entry name" value="GH"/>
</dbReference>
<protein>
    <recommendedName>
        <fullName evidence="3">DUF3459 domain-containing protein</fullName>
    </recommendedName>
</protein>
<dbReference type="STRING" id="52770.BSZ40_03725"/>
<dbReference type="AlphaFoldDB" id="A0A1Q5PX99"/>
<keyword evidence="2" id="KW-1185">Reference proteome</keyword>
<dbReference type="OrthoDB" id="3249131at2"/>
<gene>
    <name evidence="1" type="ORF">BSZ40_03725</name>
</gene>
<proteinExistence type="predicted"/>
<dbReference type="Gene3D" id="3.20.20.80">
    <property type="entry name" value="Glycosidases"/>
    <property type="match status" value="1"/>
</dbReference>
<name>A0A1Q5PX99_9ACTO</name>
<accession>A0A1Q5PX99</accession>
<comment type="caution">
    <text evidence="1">The sequence shown here is derived from an EMBL/GenBank/DDBJ whole genome shotgun (WGS) entry which is preliminary data.</text>
</comment>
<organism evidence="1 2">
    <name type="scientific">Buchananella hordeovulneris</name>
    <dbReference type="NCBI Taxonomy" id="52770"/>
    <lineage>
        <taxon>Bacteria</taxon>
        <taxon>Bacillati</taxon>
        <taxon>Actinomycetota</taxon>
        <taxon>Actinomycetes</taxon>
        <taxon>Actinomycetales</taxon>
        <taxon>Actinomycetaceae</taxon>
        <taxon>Buchananella</taxon>
    </lineage>
</organism>
<evidence type="ECO:0000313" key="2">
    <source>
        <dbReference type="Proteomes" id="UP000185612"/>
    </source>
</evidence>
<dbReference type="Proteomes" id="UP000185612">
    <property type="component" value="Unassembled WGS sequence"/>
</dbReference>
<evidence type="ECO:0008006" key="3">
    <source>
        <dbReference type="Google" id="ProtNLM"/>
    </source>
</evidence>
<dbReference type="SUPFAM" id="SSF51445">
    <property type="entry name" value="(Trans)glycosidases"/>
    <property type="match status" value="1"/>
</dbReference>
<evidence type="ECO:0000313" key="1">
    <source>
        <dbReference type="EMBL" id="OKL52045.1"/>
    </source>
</evidence>
<sequence length="423" mass="45702">MSNNVAPALPSLQVTTTLIYRSFRGPREWWRDATVYDIYAAQLDDATLDNTFACISAAARLGVSAVSFRPSHLDPRTPADAALARRLVDKAHAHGLKAVVQVSGADTPGPRTAAEGPIPRPIRDKEVEGLELVARAEAFLACGADGIDLGFIVEPELTGQDQEAELLHDVFVALQQLIAARETEVVLGASAASRFPAALARHLERDRVAHLRDDRLLLAPWSPQGVAEAITADIRERAQRSDCLAWRPNSPFPYDHFGPLGADSWFATTADPTQRGRALNLLVLLLPGAVYLRQGDEVGLENTKRPASAHALVDQLAHLLLEQRPDPESAYSRLRAALRLRAERRLGTGALALVEGGQWQTADTLALVNRDVLGVLNFGTSELFVPSQAQVLAASGPVDADTQGIVVPPETTIWLDVADDHDL</sequence>
<dbReference type="InParanoid" id="A0A1Q5PX99"/>
<dbReference type="RefSeq" id="WP_073823468.1">
    <property type="nucleotide sequence ID" value="NZ_MQVS01000003.1"/>
</dbReference>
<dbReference type="EMBL" id="MQVS01000003">
    <property type="protein sequence ID" value="OKL52045.1"/>
    <property type="molecule type" value="Genomic_DNA"/>
</dbReference>